<dbReference type="InterPro" id="IPR036188">
    <property type="entry name" value="FAD/NAD-bd_sf"/>
</dbReference>
<dbReference type="Gene3D" id="3.50.50.60">
    <property type="entry name" value="FAD/NAD(P)-binding domain"/>
    <property type="match status" value="1"/>
</dbReference>
<dbReference type="EMBL" id="FRCS01000001">
    <property type="protein sequence ID" value="SHM33742.1"/>
    <property type="molecule type" value="Genomic_DNA"/>
</dbReference>
<keyword evidence="3" id="KW-1185">Reference proteome</keyword>
<dbReference type="InterPro" id="IPR006076">
    <property type="entry name" value="FAD-dep_OxRdtase"/>
</dbReference>
<dbReference type="RefSeq" id="WP_073250688.1">
    <property type="nucleotide sequence ID" value="NZ_FRCS01000001.1"/>
</dbReference>
<accession>A0A1M7HYZ5</accession>
<dbReference type="PANTHER" id="PTHR13847:SF285">
    <property type="entry name" value="FAD DEPENDENT OXIDOREDUCTASE DOMAIN-CONTAINING PROTEIN"/>
    <property type="match status" value="1"/>
</dbReference>
<dbReference type="SUPFAM" id="SSF51905">
    <property type="entry name" value="FAD/NAD(P)-binding domain"/>
    <property type="match status" value="1"/>
</dbReference>
<dbReference type="Gene3D" id="3.30.9.10">
    <property type="entry name" value="D-Amino Acid Oxidase, subunit A, domain 2"/>
    <property type="match status" value="1"/>
</dbReference>
<evidence type="ECO:0000259" key="1">
    <source>
        <dbReference type="Pfam" id="PF01266"/>
    </source>
</evidence>
<gene>
    <name evidence="2" type="ORF">SAMN05443668_101338</name>
</gene>
<name>A0A1M7HYZ5_9ACTN</name>
<evidence type="ECO:0000313" key="3">
    <source>
        <dbReference type="Proteomes" id="UP000184440"/>
    </source>
</evidence>
<reference evidence="2 3" key="1">
    <citation type="submission" date="2016-11" db="EMBL/GenBank/DDBJ databases">
        <authorList>
            <person name="Jaros S."/>
            <person name="Januszkiewicz K."/>
            <person name="Wedrychowicz H."/>
        </authorList>
    </citation>
    <scope>NUCLEOTIDE SEQUENCE [LARGE SCALE GENOMIC DNA]</scope>
    <source>
        <strain evidence="2 3">DSM 46144</strain>
    </source>
</reference>
<evidence type="ECO:0000313" key="2">
    <source>
        <dbReference type="EMBL" id="SHM33742.1"/>
    </source>
</evidence>
<dbReference type="Pfam" id="PF01266">
    <property type="entry name" value="DAO"/>
    <property type="match status" value="1"/>
</dbReference>
<dbReference type="STRING" id="134849.SAMN05443668_101338"/>
<dbReference type="Proteomes" id="UP000184440">
    <property type="component" value="Unassembled WGS sequence"/>
</dbReference>
<dbReference type="PANTHER" id="PTHR13847">
    <property type="entry name" value="SARCOSINE DEHYDROGENASE-RELATED"/>
    <property type="match status" value="1"/>
</dbReference>
<dbReference type="GO" id="GO:0005737">
    <property type="term" value="C:cytoplasm"/>
    <property type="evidence" value="ECO:0007669"/>
    <property type="project" value="TreeGrafter"/>
</dbReference>
<feature type="domain" description="FAD dependent oxidoreductase" evidence="1">
    <location>
        <begin position="31"/>
        <end position="395"/>
    </location>
</feature>
<organism evidence="2 3">
    <name type="scientific">Cryptosporangium aurantiacum</name>
    <dbReference type="NCBI Taxonomy" id="134849"/>
    <lineage>
        <taxon>Bacteria</taxon>
        <taxon>Bacillati</taxon>
        <taxon>Actinomycetota</taxon>
        <taxon>Actinomycetes</taxon>
        <taxon>Cryptosporangiales</taxon>
        <taxon>Cryptosporangiaceae</taxon>
        <taxon>Cryptosporangium</taxon>
    </lineage>
</organism>
<dbReference type="OrthoDB" id="9805852at2"/>
<sequence length="459" mass="49326">MPESVLSLWLDGRTPAPEARRAGLDGDLAVDVAIVGAGFTGLWTAYYLAAADPGLRIAVLEAEFAGFGASGRNGGWCSALFPASTERIAEEHGRDAALALRRALFDTVDEVGRVAAAEDLDVDWAKGGTLTLAAGAAQEQRLRAELADERQWGFGEDDYRWLGPDEARARIDVATEVRGALYTPHCAALHPAKLARGLADLVEARGVRLFEQTRVVRLEPGRAVTEAGTVTADVVIRATEGYTPSLPGYRRTIAPLYSLMIATEPLPAWFFDSVGWGARETLTDGRHLIIYAQRTADDRIALGGRGAPYPYGSKLRPEAERDQAVFDALHRTLLEMFPGATGAAVTHTWGGPLGVPRDWHASVGLDPATGLGWAGGYVGDGVATTNLAGRTLADLVLRRDTELVRLPWVGHRSPRWEPEPLRWIGMSGGLWAMTSADRVEARTGHPARRASLMQGLLGG</sequence>
<dbReference type="AlphaFoldDB" id="A0A1M7HYZ5"/>
<protein>
    <submittedName>
        <fullName evidence="2">Glycine/D-amino acid oxidase</fullName>
    </submittedName>
</protein>
<proteinExistence type="predicted"/>